<evidence type="ECO:0000313" key="6">
    <source>
        <dbReference type="EMBL" id="SDM98345.1"/>
    </source>
</evidence>
<feature type="domain" description="GGDEF" evidence="5">
    <location>
        <begin position="204"/>
        <end position="330"/>
    </location>
</feature>
<dbReference type="Pfam" id="PF00990">
    <property type="entry name" value="GGDEF"/>
    <property type="match status" value="1"/>
</dbReference>
<keyword evidence="4" id="KW-0175">Coiled coil</keyword>
<dbReference type="EMBL" id="FNII01000001">
    <property type="protein sequence ID" value="SDM98345.1"/>
    <property type="molecule type" value="Genomic_DNA"/>
</dbReference>
<dbReference type="SMART" id="SM00267">
    <property type="entry name" value="GGDEF"/>
    <property type="match status" value="1"/>
</dbReference>
<dbReference type="InterPro" id="IPR035965">
    <property type="entry name" value="PAS-like_dom_sf"/>
</dbReference>
<dbReference type="GO" id="GO:0052621">
    <property type="term" value="F:diguanylate cyclase activity"/>
    <property type="evidence" value="ECO:0007669"/>
    <property type="project" value="UniProtKB-EC"/>
</dbReference>
<dbReference type="PANTHER" id="PTHR45138">
    <property type="entry name" value="REGULATORY COMPONENTS OF SENSORY TRANSDUCTION SYSTEM"/>
    <property type="match status" value="1"/>
</dbReference>
<dbReference type="EC" id="2.7.7.65" evidence="2"/>
<comment type="cofactor">
    <cofactor evidence="1">
        <name>Mg(2+)</name>
        <dbReference type="ChEBI" id="CHEBI:18420"/>
    </cofactor>
</comment>
<dbReference type="InterPro" id="IPR029787">
    <property type="entry name" value="Nucleotide_cyclase"/>
</dbReference>
<dbReference type="Gene3D" id="3.30.70.270">
    <property type="match status" value="1"/>
</dbReference>
<dbReference type="InterPro" id="IPR000160">
    <property type="entry name" value="GGDEF_dom"/>
</dbReference>
<dbReference type="PANTHER" id="PTHR45138:SF9">
    <property type="entry name" value="DIGUANYLATE CYCLASE DGCM-RELATED"/>
    <property type="match status" value="1"/>
</dbReference>
<dbReference type="PROSITE" id="PS50887">
    <property type="entry name" value="GGDEF"/>
    <property type="match status" value="1"/>
</dbReference>
<dbReference type="AlphaFoldDB" id="A0A1G9XQ79"/>
<sequence>MEPRAADIARWWQLAPVGQVVIDDQGYILQVNHTLSDWLSQPASQLINQLASSLFTVESRMLYQGVMAFRLTDVGAVDEVHLCLHLDNERILPVLCSARRLSTKETPLTLISMLPISRKDQLERDLLDARKEAQQALSEKSEVIAELESMRTILESRNSELHRLTMKLGHEARSDPLTGLPNRRHFDLALQERLAGADAYRHSNDFSVAILDIDHFKPINDQHGHAAGDQVLQALAQLLSSQLRGNDFVARIGGEEFALLLPDTSIDEAVGALERLRCAIEVHHWEPVPIIASFGVTSYLPGDTCESLMARADSALYVTKRQGRNHVTQS</sequence>
<evidence type="ECO:0000259" key="5">
    <source>
        <dbReference type="PROSITE" id="PS50887"/>
    </source>
</evidence>
<name>A0A1G9XQ79_9GAMM</name>
<dbReference type="InterPro" id="IPR043128">
    <property type="entry name" value="Rev_trsase/Diguanyl_cyclase"/>
</dbReference>
<dbReference type="Gene3D" id="3.30.450.20">
    <property type="entry name" value="PAS domain"/>
    <property type="match status" value="1"/>
</dbReference>
<dbReference type="RefSeq" id="WP_170832959.1">
    <property type="nucleotide sequence ID" value="NZ_FNII01000001.1"/>
</dbReference>
<keyword evidence="7" id="KW-1185">Reference proteome</keyword>
<evidence type="ECO:0000256" key="4">
    <source>
        <dbReference type="SAM" id="Coils"/>
    </source>
</evidence>
<organism evidence="6 7">
    <name type="scientific">Vreelandella arcis</name>
    <dbReference type="NCBI Taxonomy" id="416873"/>
    <lineage>
        <taxon>Bacteria</taxon>
        <taxon>Pseudomonadati</taxon>
        <taxon>Pseudomonadota</taxon>
        <taxon>Gammaproteobacteria</taxon>
        <taxon>Oceanospirillales</taxon>
        <taxon>Halomonadaceae</taxon>
        <taxon>Vreelandella</taxon>
    </lineage>
</organism>
<evidence type="ECO:0000313" key="7">
    <source>
        <dbReference type="Proteomes" id="UP000199677"/>
    </source>
</evidence>
<evidence type="ECO:0000256" key="1">
    <source>
        <dbReference type="ARBA" id="ARBA00001946"/>
    </source>
</evidence>
<evidence type="ECO:0000256" key="3">
    <source>
        <dbReference type="ARBA" id="ARBA00034247"/>
    </source>
</evidence>
<proteinExistence type="predicted"/>
<dbReference type="SUPFAM" id="SSF55073">
    <property type="entry name" value="Nucleotide cyclase"/>
    <property type="match status" value="1"/>
</dbReference>
<dbReference type="CDD" id="cd01949">
    <property type="entry name" value="GGDEF"/>
    <property type="match status" value="1"/>
</dbReference>
<feature type="coiled-coil region" evidence="4">
    <location>
        <begin position="119"/>
        <end position="150"/>
    </location>
</feature>
<dbReference type="SUPFAM" id="SSF55785">
    <property type="entry name" value="PYP-like sensor domain (PAS domain)"/>
    <property type="match status" value="1"/>
</dbReference>
<accession>A0A1G9XQ79</accession>
<protein>
    <recommendedName>
        <fullName evidence="2">diguanylate cyclase</fullName>
        <ecNumber evidence="2">2.7.7.65</ecNumber>
    </recommendedName>
</protein>
<evidence type="ECO:0000256" key="2">
    <source>
        <dbReference type="ARBA" id="ARBA00012528"/>
    </source>
</evidence>
<gene>
    <name evidence="6" type="ORF">SAMN04487951_101355</name>
</gene>
<dbReference type="NCBIfam" id="TIGR00254">
    <property type="entry name" value="GGDEF"/>
    <property type="match status" value="1"/>
</dbReference>
<dbReference type="STRING" id="416873.SAMN04487951_101355"/>
<dbReference type="Proteomes" id="UP000199677">
    <property type="component" value="Unassembled WGS sequence"/>
</dbReference>
<dbReference type="InterPro" id="IPR050469">
    <property type="entry name" value="Diguanylate_Cyclase"/>
</dbReference>
<comment type="catalytic activity">
    <reaction evidence="3">
        <text>2 GTP = 3',3'-c-di-GMP + 2 diphosphate</text>
        <dbReference type="Rhea" id="RHEA:24898"/>
        <dbReference type="ChEBI" id="CHEBI:33019"/>
        <dbReference type="ChEBI" id="CHEBI:37565"/>
        <dbReference type="ChEBI" id="CHEBI:58805"/>
        <dbReference type="EC" id="2.7.7.65"/>
    </reaction>
</comment>
<dbReference type="FunFam" id="3.30.70.270:FF:000001">
    <property type="entry name" value="Diguanylate cyclase domain protein"/>
    <property type="match status" value="1"/>
</dbReference>
<reference evidence="7" key="1">
    <citation type="submission" date="2016-10" db="EMBL/GenBank/DDBJ databases">
        <authorList>
            <person name="Varghese N."/>
            <person name="Submissions S."/>
        </authorList>
    </citation>
    <scope>NUCLEOTIDE SEQUENCE [LARGE SCALE GENOMIC DNA]</scope>
    <source>
        <strain evidence="7">CGMCC 1.6494</strain>
    </source>
</reference>